<name>A0A1F4S8H5_UNCSA</name>
<evidence type="ECO:0000313" key="1">
    <source>
        <dbReference type="EMBL" id="OGC16709.1"/>
    </source>
</evidence>
<gene>
    <name evidence="1" type="ORF">A2290_09360</name>
</gene>
<protein>
    <submittedName>
        <fullName evidence="1">Uncharacterized protein</fullName>
    </submittedName>
</protein>
<organism evidence="1 2">
    <name type="scientific">candidate division WOR-1 bacterium RIFOXYB2_FULL_36_35</name>
    <dbReference type="NCBI Taxonomy" id="1802578"/>
    <lineage>
        <taxon>Bacteria</taxon>
        <taxon>Bacillati</taxon>
        <taxon>Saganbacteria</taxon>
    </lineage>
</organism>
<comment type="caution">
    <text evidence="1">The sequence shown here is derived from an EMBL/GenBank/DDBJ whole genome shotgun (WGS) entry which is preliminary data.</text>
</comment>
<dbReference type="AlphaFoldDB" id="A0A1F4S8H5"/>
<dbReference type="Proteomes" id="UP000177905">
    <property type="component" value="Unassembled WGS sequence"/>
</dbReference>
<reference evidence="1 2" key="1">
    <citation type="journal article" date="2016" name="Nat. Commun.">
        <title>Thousands of microbial genomes shed light on interconnected biogeochemical processes in an aquifer system.</title>
        <authorList>
            <person name="Anantharaman K."/>
            <person name="Brown C.T."/>
            <person name="Hug L.A."/>
            <person name="Sharon I."/>
            <person name="Castelle C.J."/>
            <person name="Probst A.J."/>
            <person name="Thomas B.C."/>
            <person name="Singh A."/>
            <person name="Wilkins M.J."/>
            <person name="Karaoz U."/>
            <person name="Brodie E.L."/>
            <person name="Williams K.H."/>
            <person name="Hubbard S.S."/>
            <person name="Banfield J.F."/>
        </authorList>
    </citation>
    <scope>NUCLEOTIDE SEQUENCE [LARGE SCALE GENOMIC DNA]</scope>
</reference>
<dbReference type="EMBL" id="MEUA01000004">
    <property type="protein sequence ID" value="OGC16709.1"/>
    <property type="molecule type" value="Genomic_DNA"/>
</dbReference>
<proteinExistence type="predicted"/>
<evidence type="ECO:0000313" key="2">
    <source>
        <dbReference type="Proteomes" id="UP000177905"/>
    </source>
</evidence>
<accession>A0A1F4S8H5</accession>
<sequence>MIFSKLISFDLSTMPDWDDSKTMLKKVSKMETREEIYEYFKAQGFPYTKSAFMKLFGGDGLEGFSASKKEIKALIEKINRPKKAIPISIDALKSKIDKRCKEGKYHQYLYEQHGASLLSAIQRLYRKSYEKGEIDFNKIALDWLLRKEALADILLKNRFVLNTTRIPDSTGVVGLTVNGSVVYMDILATDKDNIFVAYHSINGLNSDFRWTRVTDGFELHGRMYTKDKNTSDILFLYYKGGAKGEELDRVSLEIIAAFKGVSSYTNLYLKKEMI</sequence>